<keyword evidence="10" id="KW-0472">Membrane</keyword>
<dbReference type="OMA" id="WNERMKS"/>
<dbReference type="Pfam" id="PF13639">
    <property type="entry name" value="zf-RING_2"/>
    <property type="match status" value="1"/>
</dbReference>
<protein>
    <recommendedName>
        <fullName evidence="12">RING-type domain-containing protein</fullName>
    </recommendedName>
</protein>
<gene>
    <name evidence="13" type="ORF">JI435_116250</name>
</gene>
<feature type="domain" description="RING-type" evidence="12">
    <location>
        <begin position="30"/>
        <end position="71"/>
    </location>
</feature>
<organism evidence="13 14">
    <name type="scientific">Phaeosphaeria nodorum (strain SN15 / ATCC MYA-4574 / FGSC 10173)</name>
    <name type="common">Glume blotch fungus</name>
    <name type="synonym">Parastagonospora nodorum</name>
    <dbReference type="NCBI Taxonomy" id="321614"/>
    <lineage>
        <taxon>Eukaryota</taxon>
        <taxon>Fungi</taxon>
        <taxon>Dikarya</taxon>
        <taxon>Ascomycota</taxon>
        <taxon>Pezizomycotina</taxon>
        <taxon>Dothideomycetes</taxon>
        <taxon>Pleosporomycetidae</taxon>
        <taxon>Pleosporales</taxon>
        <taxon>Pleosporineae</taxon>
        <taxon>Phaeosphaeriaceae</taxon>
        <taxon>Parastagonospora</taxon>
    </lineage>
</organism>
<dbReference type="AlphaFoldDB" id="A0A7U2I4C8"/>
<keyword evidence="5" id="KW-0479">Metal-binding</keyword>
<dbReference type="GO" id="GO:0008270">
    <property type="term" value="F:zinc ion binding"/>
    <property type="evidence" value="ECO:0007669"/>
    <property type="project" value="UniProtKB-KW"/>
</dbReference>
<keyword evidence="7" id="KW-0833">Ubl conjugation pathway</keyword>
<evidence type="ECO:0000256" key="6">
    <source>
        <dbReference type="ARBA" id="ARBA00022771"/>
    </source>
</evidence>
<dbReference type="InterPro" id="IPR013083">
    <property type="entry name" value="Znf_RING/FYVE/PHD"/>
</dbReference>
<dbReference type="RefSeq" id="XP_001801864.1">
    <property type="nucleotide sequence ID" value="XM_001801812.1"/>
</dbReference>
<keyword evidence="3" id="KW-0808">Transferase</keyword>
<dbReference type="SUPFAM" id="SSF57850">
    <property type="entry name" value="RING/U-box"/>
    <property type="match status" value="1"/>
</dbReference>
<reference evidence="14" key="1">
    <citation type="journal article" date="2021" name="BMC Genomics">
        <title>Chromosome-level genome assembly and manually-curated proteome of model necrotroph Parastagonospora nodorum Sn15 reveals a genome-wide trove of candidate effector homologs, and redundancy of virulence-related functions within an accessory chromosome.</title>
        <authorList>
            <person name="Bertazzoni S."/>
            <person name="Jones D.A.B."/>
            <person name="Phan H.T."/>
            <person name="Tan K.-C."/>
            <person name="Hane J.K."/>
        </authorList>
    </citation>
    <scope>NUCLEOTIDE SEQUENCE [LARGE SCALE GENOMIC DNA]</scope>
    <source>
        <strain evidence="14">SN15 / ATCC MYA-4574 / FGSC 10173)</strain>
    </source>
</reference>
<keyword evidence="6 11" id="KW-0863">Zinc-finger</keyword>
<dbReference type="Gene3D" id="3.30.40.10">
    <property type="entry name" value="Zinc/RING finger domain, C3HC4 (zinc finger)"/>
    <property type="match status" value="1"/>
</dbReference>
<dbReference type="Proteomes" id="UP000663193">
    <property type="component" value="Chromosome 14"/>
</dbReference>
<evidence type="ECO:0000256" key="7">
    <source>
        <dbReference type="ARBA" id="ARBA00022786"/>
    </source>
</evidence>
<evidence type="ECO:0000313" key="13">
    <source>
        <dbReference type="EMBL" id="QRD02901.1"/>
    </source>
</evidence>
<name>A0A7U2I4C8_PHANO</name>
<sequence>MSIFPAPSEERRCELLVTFTTAIKTCEEDCSICLEPITDNGGHQLPLCKHFYHYQCLLTWTEQNSTCPMCRQEMFVPAKPERKWAVPFDTGDLIISEAVYQQWRESEGGEEEVRNFKEISEEEIVVGELEFGSRGEVGWW</sequence>
<evidence type="ECO:0000256" key="8">
    <source>
        <dbReference type="ARBA" id="ARBA00022833"/>
    </source>
</evidence>
<dbReference type="InterPro" id="IPR001841">
    <property type="entry name" value="Znf_RING"/>
</dbReference>
<dbReference type="KEGG" id="pno:SNOG_11625"/>
<evidence type="ECO:0000256" key="11">
    <source>
        <dbReference type="PROSITE-ProRule" id="PRU00175"/>
    </source>
</evidence>
<evidence type="ECO:0000256" key="9">
    <source>
        <dbReference type="ARBA" id="ARBA00022989"/>
    </source>
</evidence>
<comment type="subcellular location">
    <subcellularLocation>
        <location evidence="1">Membrane</location>
        <topology evidence="1">Single-pass membrane protein</topology>
    </subcellularLocation>
</comment>
<dbReference type="EMBL" id="CP069036">
    <property type="protein sequence ID" value="QRD02901.1"/>
    <property type="molecule type" value="Genomic_DNA"/>
</dbReference>
<evidence type="ECO:0000313" key="14">
    <source>
        <dbReference type="Proteomes" id="UP000663193"/>
    </source>
</evidence>
<comment type="pathway">
    <text evidence="2">Protein modification; protein ubiquitination.</text>
</comment>
<evidence type="ECO:0000256" key="3">
    <source>
        <dbReference type="ARBA" id="ARBA00022679"/>
    </source>
</evidence>
<keyword evidence="14" id="KW-1185">Reference proteome</keyword>
<dbReference type="SMART" id="SM00184">
    <property type="entry name" value="RING"/>
    <property type="match status" value="1"/>
</dbReference>
<dbReference type="GO" id="GO:0016740">
    <property type="term" value="F:transferase activity"/>
    <property type="evidence" value="ECO:0007669"/>
    <property type="project" value="UniProtKB-KW"/>
</dbReference>
<evidence type="ECO:0000256" key="4">
    <source>
        <dbReference type="ARBA" id="ARBA00022692"/>
    </source>
</evidence>
<evidence type="ECO:0000256" key="10">
    <source>
        <dbReference type="ARBA" id="ARBA00023136"/>
    </source>
</evidence>
<dbReference type="PANTHER" id="PTHR45768:SF18">
    <property type="entry name" value="RING-H2 FINGER PROTEIN ATL47-RELATED"/>
    <property type="match status" value="1"/>
</dbReference>
<keyword evidence="4" id="KW-0812">Transmembrane</keyword>
<keyword evidence="9" id="KW-1133">Transmembrane helix</keyword>
<proteinExistence type="predicted"/>
<keyword evidence="8" id="KW-0862">Zinc</keyword>
<dbReference type="OrthoDB" id="3785807at2759"/>
<accession>A0A7U2I4C8</accession>
<dbReference type="GO" id="GO:0016020">
    <property type="term" value="C:membrane"/>
    <property type="evidence" value="ECO:0007669"/>
    <property type="project" value="UniProtKB-SubCell"/>
</dbReference>
<dbReference type="VEuPathDB" id="FungiDB:JI435_116250"/>
<dbReference type="PROSITE" id="PS50089">
    <property type="entry name" value="ZF_RING_2"/>
    <property type="match status" value="1"/>
</dbReference>
<evidence type="ECO:0000256" key="2">
    <source>
        <dbReference type="ARBA" id="ARBA00004906"/>
    </source>
</evidence>
<evidence type="ECO:0000256" key="5">
    <source>
        <dbReference type="ARBA" id="ARBA00022723"/>
    </source>
</evidence>
<evidence type="ECO:0000259" key="12">
    <source>
        <dbReference type="PROSITE" id="PS50089"/>
    </source>
</evidence>
<evidence type="ECO:0000256" key="1">
    <source>
        <dbReference type="ARBA" id="ARBA00004167"/>
    </source>
</evidence>
<dbReference type="PANTHER" id="PTHR45768">
    <property type="entry name" value="E3 UBIQUITIN-PROTEIN LIGASE RNF13-LIKE"/>
    <property type="match status" value="1"/>
</dbReference>